<evidence type="ECO:0000256" key="6">
    <source>
        <dbReference type="ARBA" id="ARBA00036735"/>
    </source>
</evidence>
<gene>
    <name evidence="13" type="ORF">GFSPODELE1_LOCUS4560</name>
</gene>
<comment type="similarity">
    <text evidence="2">Belongs to the MIF family.</text>
</comment>
<evidence type="ECO:0000256" key="5">
    <source>
        <dbReference type="ARBA" id="ARBA00023235"/>
    </source>
</evidence>
<evidence type="ECO:0000256" key="2">
    <source>
        <dbReference type="ARBA" id="ARBA00005851"/>
    </source>
</evidence>
<keyword evidence="4" id="KW-0964">Secreted</keyword>
<evidence type="ECO:0000256" key="7">
    <source>
        <dbReference type="ARBA" id="ARBA00036823"/>
    </source>
</evidence>
<dbReference type="EC" id="5.3.3.12" evidence="8"/>
<dbReference type="EC" id="5.3.2.1" evidence="9"/>
<protein>
    <recommendedName>
        <fullName evidence="12">L-dopachrome isomerase</fullName>
        <ecNumber evidence="9">5.3.2.1</ecNumber>
        <ecNumber evidence="8">5.3.3.12</ecNumber>
    </recommendedName>
    <alternativeName>
        <fullName evidence="10">L-dopachrome tautomerase</fullName>
    </alternativeName>
    <alternativeName>
        <fullName evidence="11">Phenylpyruvate tautomerase</fullName>
    </alternativeName>
</protein>
<accession>A0ABP1D8M7</accession>
<keyword evidence="3" id="KW-0202">Cytokine</keyword>
<evidence type="ECO:0000256" key="12">
    <source>
        <dbReference type="ARBA" id="ARBA00042730"/>
    </source>
</evidence>
<dbReference type="PANTHER" id="PTHR11954">
    <property type="entry name" value="D-DOPACHROME DECARBOXYLASE"/>
    <property type="match status" value="1"/>
</dbReference>
<proteinExistence type="inferred from homology"/>
<comment type="subcellular location">
    <subcellularLocation>
        <location evidence="1">Secreted</location>
    </subcellularLocation>
</comment>
<keyword evidence="5" id="KW-0413">Isomerase</keyword>
<comment type="catalytic activity">
    <reaction evidence="6">
        <text>3-phenylpyruvate = enol-phenylpyruvate</text>
        <dbReference type="Rhea" id="RHEA:17097"/>
        <dbReference type="ChEBI" id="CHEBI:16815"/>
        <dbReference type="ChEBI" id="CHEBI:18005"/>
        <dbReference type="EC" id="5.3.2.1"/>
    </reaction>
</comment>
<evidence type="ECO:0000313" key="13">
    <source>
        <dbReference type="EMBL" id="CAL1703408.1"/>
    </source>
</evidence>
<comment type="catalytic activity">
    <reaction evidence="7">
        <text>L-dopachrome = 5,6-dihydroxyindole-2-carboxylate</text>
        <dbReference type="Rhea" id="RHEA:13041"/>
        <dbReference type="ChEBI" id="CHEBI:16875"/>
        <dbReference type="ChEBI" id="CHEBI:57509"/>
        <dbReference type="EC" id="5.3.3.12"/>
    </reaction>
</comment>
<dbReference type="PANTHER" id="PTHR11954:SF6">
    <property type="entry name" value="MACROPHAGE MIGRATION INHIBITORY FACTOR"/>
    <property type="match status" value="1"/>
</dbReference>
<dbReference type="SUPFAM" id="SSF55331">
    <property type="entry name" value="Tautomerase/MIF"/>
    <property type="match status" value="1"/>
</dbReference>
<dbReference type="Pfam" id="PF01187">
    <property type="entry name" value="MIF"/>
    <property type="match status" value="1"/>
</dbReference>
<evidence type="ECO:0000256" key="3">
    <source>
        <dbReference type="ARBA" id="ARBA00022514"/>
    </source>
</evidence>
<evidence type="ECO:0000256" key="11">
    <source>
        <dbReference type="ARBA" id="ARBA00041912"/>
    </source>
</evidence>
<dbReference type="Gene3D" id="3.30.429.10">
    <property type="entry name" value="Macrophage Migration Inhibitory Factor"/>
    <property type="match status" value="1"/>
</dbReference>
<reference evidence="14" key="1">
    <citation type="submission" date="2024-04" db="EMBL/GenBank/DDBJ databases">
        <authorList>
            <person name="Shaw F."/>
            <person name="Minotto A."/>
        </authorList>
    </citation>
    <scope>NUCLEOTIDE SEQUENCE [LARGE SCALE GENOMIC DNA]</scope>
</reference>
<sequence length="120" mass="13478">MPTLELKTNVQLKDPKAFIEEFSKLAADLLGKPISYIATSYTYNEHLAWGGTFEPAFILNIVSLDNITPESTEVYSKKLFEFFQEKLGTAGNRGYITYVDPGRPFIGHNFTTFGAIFGKK</sequence>
<organism evidence="13 14">
    <name type="scientific">Somion occarium</name>
    <dbReference type="NCBI Taxonomy" id="3059160"/>
    <lineage>
        <taxon>Eukaryota</taxon>
        <taxon>Fungi</taxon>
        <taxon>Dikarya</taxon>
        <taxon>Basidiomycota</taxon>
        <taxon>Agaricomycotina</taxon>
        <taxon>Agaricomycetes</taxon>
        <taxon>Polyporales</taxon>
        <taxon>Cerrenaceae</taxon>
        <taxon>Somion</taxon>
    </lineage>
</organism>
<dbReference type="InterPro" id="IPR001398">
    <property type="entry name" value="Macrophage_inhib_fac"/>
</dbReference>
<name>A0ABP1D8M7_9APHY</name>
<keyword evidence="14" id="KW-1185">Reference proteome</keyword>
<dbReference type="EMBL" id="OZ037946">
    <property type="protein sequence ID" value="CAL1703408.1"/>
    <property type="molecule type" value="Genomic_DNA"/>
</dbReference>
<evidence type="ECO:0000256" key="10">
    <source>
        <dbReference type="ARBA" id="ARBA00041631"/>
    </source>
</evidence>
<dbReference type="InterPro" id="IPR014347">
    <property type="entry name" value="Tautomerase/MIF_sf"/>
</dbReference>
<evidence type="ECO:0000256" key="9">
    <source>
        <dbReference type="ARBA" id="ARBA00039086"/>
    </source>
</evidence>
<evidence type="ECO:0000256" key="1">
    <source>
        <dbReference type="ARBA" id="ARBA00004613"/>
    </source>
</evidence>
<dbReference type="Proteomes" id="UP001497453">
    <property type="component" value="Chromosome 3"/>
</dbReference>
<evidence type="ECO:0000313" key="14">
    <source>
        <dbReference type="Proteomes" id="UP001497453"/>
    </source>
</evidence>
<evidence type="ECO:0000256" key="4">
    <source>
        <dbReference type="ARBA" id="ARBA00022525"/>
    </source>
</evidence>
<evidence type="ECO:0000256" key="8">
    <source>
        <dbReference type="ARBA" id="ARBA00038932"/>
    </source>
</evidence>